<evidence type="ECO:0000256" key="1">
    <source>
        <dbReference type="SAM" id="Coils"/>
    </source>
</evidence>
<protein>
    <recommendedName>
        <fullName evidence="7">Fukutin-related protein</fullName>
    </recommendedName>
</protein>
<organism evidence="5 6">
    <name type="scientific">Patella caerulea</name>
    <name type="common">Rayed Mediterranean limpet</name>
    <dbReference type="NCBI Taxonomy" id="87958"/>
    <lineage>
        <taxon>Eukaryota</taxon>
        <taxon>Metazoa</taxon>
        <taxon>Spiralia</taxon>
        <taxon>Lophotrochozoa</taxon>
        <taxon>Mollusca</taxon>
        <taxon>Gastropoda</taxon>
        <taxon>Patellogastropoda</taxon>
        <taxon>Patelloidea</taxon>
        <taxon>Patellidae</taxon>
        <taxon>Patella</taxon>
    </lineage>
</organism>
<keyword evidence="2" id="KW-0472">Membrane</keyword>
<sequence length="489" mass="57107">MRINKCKVYIISALLLNLFMIIYFIILQHKDLKMKPDNIQRQTRQELTVIIREYEEFENNLENTIDKLYGLSDRMDIVIISDKIPYPPIKHTSSDRITFISLESTIKKSILTTRPERFIRSDFVLFMPDSTSMSSWYDMQEAIDLLIKSTKLYSAIVLPVLPSQVNCQKLKFDVKKWTVIYTDSESKCDMVIGNHGILTKTESILEFTDPFIRPLHLSFYIQNSLNDYPVLIYYKTVLSSLRMLFSEPHNSWKHKKLEDQRRQNLFKNLGIKLIKHANGNEEWFGCSKHTARCFDTVVNDMPEYLYLGRWTPPCCHKALKETVHHVFEILSDCGARFWLEGGSLLGAARGGDIIPWDYDVDIGIYKDDLSKCEEFKIDAKNAIIDEDGFVWEKAIEGEFYRVQYSETNRLHVDIFPFYSKNGTMTKNTWMKTHRQDTEFPESFLKPLTKIQFVGLDAPAPNNVKKFLEYKFGKGVIENPKYPNSQDPHS</sequence>
<feature type="domain" description="FKRP stem" evidence="4">
    <location>
        <begin position="40"/>
        <end position="275"/>
    </location>
</feature>
<dbReference type="GO" id="GO:0035269">
    <property type="term" value="P:protein O-linked glycosylation via mannose"/>
    <property type="evidence" value="ECO:0007669"/>
    <property type="project" value="TreeGrafter"/>
</dbReference>
<proteinExistence type="predicted"/>
<accession>A0AAN8PKU6</accession>
<dbReference type="InterPro" id="IPR055105">
    <property type="entry name" value="FKRP_N"/>
</dbReference>
<feature type="transmembrane region" description="Helical" evidence="2">
    <location>
        <begin position="7"/>
        <end position="26"/>
    </location>
</feature>
<evidence type="ECO:0000313" key="6">
    <source>
        <dbReference type="Proteomes" id="UP001347796"/>
    </source>
</evidence>
<comment type="caution">
    <text evidence="5">The sequence shown here is derived from an EMBL/GenBank/DDBJ whole genome shotgun (WGS) entry which is preliminary data.</text>
</comment>
<reference evidence="5 6" key="1">
    <citation type="submission" date="2024-01" db="EMBL/GenBank/DDBJ databases">
        <title>The genome of the rayed Mediterranean limpet Patella caerulea (Linnaeus, 1758).</title>
        <authorList>
            <person name="Anh-Thu Weber A."/>
            <person name="Halstead-Nussloch G."/>
        </authorList>
    </citation>
    <scope>NUCLEOTIDE SEQUENCE [LARGE SCALE GENOMIC DNA]</scope>
    <source>
        <strain evidence="5">AATW-2023a</strain>
        <tissue evidence="5">Whole specimen</tissue>
    </source>
</reference>
<keyword evidence="1" id="KW-0175">Coiled coil</keyword>
<evidence type="ECO:0008006" key="7">
    <source>
        <dbReference type="Google" id="ProtNLM"/>
    </source>
</evidence>
<keyword evidence="2" id="KW-1133">Transmembrane helix</keyword>
<dbReference type="Pfam" id="PF04991">
    <property type="entry name" value="LicD"/>
    <property type="match status" value="1"/>
</dbReference>
<feature type="coiled-coil region" evidence="1">
    <location>
        <begin position="40"/>
        <end position="67"/>
    </location>
</feature>
<name>A0AAN8PKU6_PATCE</name>
<keyword evidence="6" id="KW-1185">Reference proteome</keyword>
<evidence type="ECO:0000259" key="3">
    <source>
        <dbReference type="Pfam" id="PF04991"/>
    </source>
</evidence>
<gene>
    <name evidence="5" type="ORF">SNE40_012066</name>
</gene>
<dbReference type="EMBL" id="JAZGQO010000008">
    <property type="protein sequence ID" value="KAK6179787.1"/>
    <property type="molecule type" value="Genomic_DNA"/>
</dbReference>
<dbReference type="GO" id="GO:0005794">
    <property type="term" value="C:Golgi apparatus"/>
    <property type="evidence" value="ECO:0007669"/>
    <property type="project" value="TreeGrafter"/>
</dbReference>
<evidence type="ECO:0000256" key="2">
    <source>
        <dbReference type="SAM" id="Phobius"/>
    </source>
</evidence>
<dbReference type="Proteomes" id="UP001347796">
    <property type="component" value="Unassembled WGS sequence"/>
</dbReference>
<keyword evidence="2" id="KW-0812">Transmembrane</keyword>
<feature type="domain" description="LicD/FKTN/FKRP nucleotidyltransferase" evidence="3">
    <location>
        <begin position="336"/>
        <end position="371"/>
    </location>
</feature>
<dbReference type="PANTHER" id="PTHR13627:SF31">
    <property type="entry name" value="RIBITOL 5-PHOSPHATE TRANSFERASE FKRP"/>
    <property type="match status" value="1"/>
</dbReference>
<evidence type="ECO:0000259" key="4">
    <source>
        <dbReference type="Pfam" id="PF22921"/>
    </source>
</evidence>
<dbReference type="PANTHER" id="PTHR13627">
    <property type="entry name" value="FUKUTIN RELATED PROTEIN"/>
    <property type="match status" value="1"/>
</dbReference>
<evidence type="ECO:0000313" key="5">
    <source>
        <dbReference type="EMBL" id="KAK6179787.1"/>
    </source>
</evidence>
<dbReference type="AlphaFoldDB" id="A0AAN8PKU6"/>
<dbReference type="InterPro" id="IPR007074">
    <property type="entry name" value="LicD/FKTN/FKRP_NTP_transf"/>
</dbReference>
<dbReference type="InterPro" id="IPR052613">
    <property type="entry name" value="LicD_transferase"/>
</dbReference>
<dbReference type="Pfam" id="PF22921">
    <property type="entry name" value="FKRP_N"/>
    <property type="match status" value="1"/>
</dbReference>